<reference evidence="13 14" key="1">
    <citation type="submission" date="2017-06" db="EMBL/GenBank/DDBJ databases">
        <authorList>
            <person name="Kim H.J."/>
            <person name="Triplett B.A."/>
        </authorList>
    </citation>
    <scope>NUCLEOTIDE SEQUENCE [LARGE SCALE GENOMIC DNA]</scope>
    <source>
        <strain evidence="13 14">DSM 13116</strain>
    </source>
</reference>
<dbReference type="FunFam" id="1.10.10.410:FF:000001">
    <property type="entry name" value="Aspartyl/glutamyl-tRNA(Asn/Gln) amidotransferase subunit B"/>
    <property type="match status" value="1"/>
</dbReference>
<dbReference type="NCBIfam" id="TIGR00133">
    <property type="entry name" value="gatB"/>
    <property type="match status" value="1"/>
</dbReference>
<dbReference type="SMART" id="SM00845">
    <property type="entry name" value="GatB_Yqey"/>
    <property type="match status" value="1"/>
</dbReference>
<evidence type="ECO:0000256" key="5">
    <source>
        <dbReference type="ARBA" id="ARBA00022741"/>
    </source>
</evidence>
<comment type="function">
    <text evidence="8 11">Allows the formation of correctly charged Asn-tRNA(Asn) or Gln-tRNA(Gln) through the transamidation of misacylated Asp-tRNA(Asn) or Glu-tRNA(Gln) in organisms which lack either or both of asparaginyl-tRNA or glutaminyl-tRNA synthetases. The reaction takes place in the presence of glutamine and ATP through an activated phospho-Asp-tRNA(Asn) or phospho-Glu-tRNA(Gln).</text>
</comment>
<evidence type="ECO:0000256" key="1">
    <source>
        <dbReference type="ARBA" id="ARBA00005306"/>
    </source>
</evidence>
<protein>
    <recommendedName>
        <fullName evidence="3 11">Aspartyl/glutamyl-tRNA(Asn/Gln) amidotransferase subunit B</fullName>
        <shortName evidence="11">Asp/Glu-ADT subunit B</shortName>
        <ecNumber evidence="11">6.3.5.-</ecNumber>
    </recommendedName>
</protein>
<evidence type="ECO:0000256" key="10">
    <source>
        <dbReference type="ARBA" id="ARBA00047913"/>
    </source>
</evidence>
<evidence type="ECO:0000256" key="7">
    <source>
        <dbReference type="ARBA" id="ARBA00022917"/>
    </source>
</evidence>
<dbReference type="GO" id="GO:0005524">
    <property type="term" value="F:ATP binding"/>
    <property type="evidence" value="ECO:0007669"/>
    <property type="project" value="UniProtKB-KW"/>
</dbReference>
<dbReference type="Gene3D" id="1.10.10.410">
    <property type="match status" value="1"/>
</dbReference>
<dbReference type="InterPro" id="IPR014746">
    <property type="entry name" value="Gln_synth/guanido_kin_cat_dom"/>
</dbReference>
<evidence type="ECO:0000256" key="11">
    <source>
        <dbReference type="HAMAP-Rule" id="MF_00121"/>
    </source>
</evidence>
<dbReference type="Gene3D" id="1.10.150.380">
    <property type="entry name" value="GatB domain, N-terminal subdomain"/>
    <property type="match status" value="1"/>
</dbReference>
<dbReference type="NCBIfam" id="NF004015">
    <property type="entry name" value="PRK05477.1-5"/>
    <property type="match status" value="1"/>
</dbReference>
<dbReference type="GO" id="GO:0050566">
    <property type="term" value="F:asparaginyl-tRNA synthase (glutamine-hydrolyzing) activity"/>
    <property type="evidence" value="ECO:0007669"/>
    <property type="project" value="RHEA"/>
</dbReference>
<dbReference type="RefSeq" id="WP_089271460.1">
    <property type="nucleotide sequence ID" value="NZ_FZOC01000001.1"/>
</dbReference>
<evidence type="ECO:0000256" key="4">
    <source>
        <dbReference type="ARBA" id="ARBA00022598"/>
    </source>
</evidence>
<dbReference type="InterPro" id="IPR023168">
    <property type="entry name" value="GatB_Yqey_C_2"/>
</dbReference>
<comment type="similarity">
    <text evidence="1 11">Belongs to the GatB/GatE family. GatB subfamily.</text>
</comment>
<evidence type="ECO:0000256" key="8">
    <source>
        <dbReference type="ARBA" id="ARBA00024799"/>
    </source>
</evidence>
<evidence type="ECO:0000313" key="14">
    <source>
        <dbReference type="Proteomes" id="UP000198324"/>
    </source>
</evidence>
<name>A0A238Y1Q1_9BACT</name>
<dbReference type="InterPro" id="IPR017958">
    <property type="entry name" value="Gln-tRNA_amidoTrfase_suB_CS"/>
</dbReference>
<dbReference type="InterPro" id="IPR017959">
    <property type="entry name" value="Asn/Gln-tRNA_amidoTrfase_suB/E"/>
</dbReference>
<dbReference type="PANTHER" id="PTHR11659:SF0">
    <property type="entry name" value="GLUTAMYL-TRNA(GLN) AMIDOTRANSFERASE SUBUNIT B, MITOCHONDRIAL"/>
    <property type="match status" value="1"/>
</dbReference>
<keyword evidence="6 11" id="KW-0067">ATP-binding</keyword>
<dbReference type="GO" id="GO:0070681">
    <property type="term" value="P:glutaminyl-tRNAGln biosynthesis via transamidation"/>
    <property type="evidence" value="ECO:0007669"/>
    <property type="project" value="TreeGrafter"/>
</dbReference>
<dbReference type="HAMAP" id="MF_00121">
    <property type="entry name" value="GatB"/>
    <property type="match status" value="1"/>
</dbReference>
<evidence type="ECO:0000256" key="2">
    <source>
        <dbReference type="ARBA" id="ARBA00011123"/>
    </source>
</evidence>
<dbReference type="Pfam" id="PF02934">
    <property type="entry name" value="GatB_N"/>
    <property type="match status" value="1"/>
</dbReference>
<dbReference type="EMBL" id="FZOC01000001">
    <property type="protein sequence ID" value="SNR64219.1"/>
    <property type="molecule type" value="Genomic_DNA"/>
</dbReference>
<dbReference type="PANTHER" id="PTHR11659">
    <property type="entry name" value="GLUTAMYL-TRNA GLN AMIDOTRANSFERASE SUBUNIT B MITOCHONDRIAL AND PROKARYOTIC PET112-RELATED"/>
    <property type="match status" value="1"/>
</dbReference>
<dbReference type="NCBIfam" id="NF004014">
    <property type="entry name" value="PRK05477.1-4"/>
    <property type="match status" value="1"/>
</dbReference>
<dbReference type="EC" id="6.3.5.-" evidence="11"/>
<dbReference type="NCBIfam" id="NF004012">
    <property type="entry name" value="PRK05477.1-2"/>
    <property type="match status" value="1"/>
</dbReference>
<keyword evidence="14" id="KW-1185">Reference proteome</keyword>
<dbReference type="PROSITE" id="PS01234">
    <property type="entry name" value="GATB"/>
    <property type="match status" value="1"/>
</dbReference>
<dbReference type="InterPro" id="IPR004413">
    <property type="entry name" value="GatB"/>
</dbReference>
<keyword evidence="7 11" id="KW-0648">Protein biosynthesis</keyword>
<dbReference type="InterPro" id="IPR018027">
    <property type="entry name" value="Asn/Gln_amidotransferase"/>
</dbReference>
<dbReference type="GO" id="GO:0050567">
    <property type="term" value="F:glutaminyl-tRNA synthase (glutamine-hydrolyzing) activity"/>
    <property type="evidence" value="ECO:0007669"/>
    <property type="project" value="UniProtKB-UniRule"/>
</dbReference>
<sequence>MARYETVIGLEVHAQLKTESKIFCSCSTRFGVEPNENVCPVCSGMPGVLPVLNRKVVEYAAKMGLAIDCDINRTSVFARKNYFYPDLPKGYQTSQFELPICEHGHVDIVTSKGPKRVGVTRIHMEEDAGKNIHAAHENKSYVDLNRACVPLIEIVSEPDMRSAEEAVAYLKALRSILVYLDICDGNMEEGSFRCDANVSVRPFGQEAFGTRTELKNLNSFKHVQKAIEYEVERQIDLVEDGEAVVQETRLYDANKGVTNSMRGKEEAHDYRYFPCPDLVPLVLDEAWLARWKGELPELPKAREARFREQYGLSADAAEVLTAERDLADYYEAAVADFNEPKKIANWVMTDILRELNATGGRAADLKLAPQGLAALVRLVEEGKISAKSGKDILPELLASGGDPEALVQAKGLAQISDTSALAADIDAVLAENPKEVAEFKAGKTKLIGFFVGQIMRRTKGQANPAVVNQLLADKLK</sequence>
<dbReference type="FunFam" id="1.10.150.380:FF:000001">
    <property type="entry name" value="Aspartyl/glutamyl-tRNA(Asn/Gln) amidotransferase subunit B"/>
    <property type="match status" value="1"/>
</dbReference>
<keyword evidence="13" id="KW-0808">Transferase</keyword>
<comment type="catalytic activity">
    <reaction evidence="10 11">
        <text>L-glutamyl-tRNA(Gln) + L-glutamine + ATP + H2O = L-glutaminyl-tRNA(Gln) + L-glutamate + ADP + phosphate + H(+)</text>
        <dbReference type="Rhea" id="RHEA:17521"/>
        <dbReference type="Rhea" id="RHEA-COMP:9681"/>
        <dbReference type="Rhea" id="RHEA-COMP:9684"/>
        <dbReference type="ChEBI" id="CHEBI:15377"/>
        <dbReference type="ChEBI" id="CHEBI:15378"/>
        <dbReference type="ChEBI" id="CHEBI:29985"/>
        <dbReference type="ChEBI" id="CHEBI:30616"/>
        <dbReference type="ChEBI" id="CHEBI:43474"/>
        <dbReference type="ChEBI" id="CHEBI:58359"/>
        <dbReference type="ChEBI" id="CHEBI:78520"/>
        <dbReference type="ChEBI" id="CHEBI:78521"/>
        <dbReference type="ChEBI" id="CHEBI:456216"/>
    </reaction>
</comment>
<organism evidence="13 14">
    <name type="scientific">Humidesulfovibrio mexicanus</name>
    <dbReference type="NCBI Taxonomy" id="147047"/>
    <lineage>
        <taxon>Bacteria</taxon>
        <taxon>Pseudomonadati</taxon>
        <taxon>Thermodesulfobacteriota</taxon>
        <taxon>Desulfovibrionia</taxon>
        <taxon>Desulfovibrionales</taxon>
        <taxon>Desulfovibrionaceae</taxon>
        <taxon>Humidesulfovibrio</taxon>
    </lineage>
</organism>
<gene>
    <name evidence="11" type="primary">gatB</name>
    <name evidence="13" type="ORF">SAMN04488503_0553</name>
</gene>
<dbReference type="OrthoDB" id="9804078at2"/>
<comment type="subunit">
    <text evidence="2 11">Heterotrimer of A, B and C subunits.</text>
</comment>
<evidence type="ECO:0000259" key="12">
    <source>
        <dbReference type="SMART" id="SM00845"/>
    </source>
</evidence>
<dbReference type="AlphaFoldDB" id="A0A238Y1Q1"/>
<dbReference type="InterPro" id="IPR003789">
    <property type="entry name" value="Asn/Gln_tRNA_amidoTrase-B-like"/>
</dbReference>
<dbReference type="GO" id="GO:0006412">
    <property type="term" value="P:translation"/>
    <property type="evidence" value="ECO:0007669"/>
    <property type="project" value="UniProtKB-UniRule"/>
</dbReference>
<dbReference type="InterPro" id="IPR006075">
    <property type="entry name" value="Asn/Gln-tRNA_Trfase_suB/E_cat"/>
</dbReference>
<dbReference type="SUPFAM" id="SSF55931">
    <property type="entry name" value="Glutamine synthetase/guanido kinase"/>
    <property type="match status" value="1"/>
</dbReference>
<dbReference type="InterPro" id="IPR042114">
    <property type="entry name" value="GatB_C_1"/>
</dbReference>
<evidence type="ECO:0000256" key="9">
    <source>
        <dbReference type="ARBA" id="ARBA00047380"/>
    </source>
</evidence>
<dbReference type="Pfam" id="PF02637">
    <property type="entry name" value="GatB_Yqey"/>
    <property type="match status" value="1"/>
</dbReference>
<evidence type="ECO:0000256" key="6">
    <source>
        <dbReference type="ARBA" id="ARBA00022840"/>
    </source>
</evidence>
<dbReference type="Proteomes" id="UP000198324">
    <property type="component" value="Unassembled WGS sequence"/>
</dbReference>
<accession>A0A238Y1Q1</accession>
<comment type="catalytic activity">
    <reaction evidence="9 11">
        <text>L-aspartyl-tRNA(Asn) + L-glutamine + ATP + H2O = L-asparaginyl-tRNA(Asn) + L-glutamate + ADP + phosphate + 2 H(+)</text>
        <dbReference type="Rhea" id="RHEA:14513"/>
        <dbReference type="Rhea" id="RHEA-COMP:9674"/>
        <dbReference type="Rhea" id="RHEA-COMP:9677"/>
        <dbReference type="ChEBI" id="CHEBI:15377"/>
        <dbReference type="ChEBI" id="CHEBI:15378"/>
        <dbReference type="ChEBI" id="CHEBI:29985"/>
        <dbReference type="ChEBI" id="CHEBI:30616"/>
        <dbReference type="ChEBI" id="CHEBI:43474"/>
        <dbReference type="ChEBI" id="CHEBI:58359"/>
        <dbReference type="ChEBI" id="CHEBI:78515"/>
        <dbReference type="ChEBI" id="CHEBI:78516"/>
        <dbReference type="ChEBI" id="CHEBI:456216"/>
    </reaction>
</comment>
<dbReference type="GO" id="GO:0016740">
    <property type="term" value="F:transferase activity"/>
    <property type="evidence" value="ECO:0007669"/>
    <property type="project" value="UniProtKB-KW"/>
</dbReference>
<keyword evidence="5 11" id="KW-0547">Nucleotide-binding</keyword>
<evidence type="ECO:0000313" key="13">
    <source>
        <dbReference type="EMBL" id="SNR64219.1"/>
    </source>
</evidence>
<feature type="domain" description="Asn/Gln amidotransferase" evidence="12">
    <location>
        <begin position="328"/>
        <end position="475"/>
    </location>
</feature>
<keyword evidence="4 11" id="KW-0436">Ligase</keyword>
<proteinExistence type="inferred from homology"/>
<dbReference type="SUPFAM" id="SSF89095">
    <property type="entry name" value="GatB/YqeY motif"/>
    <property type="match status" value="1"/>
</dbReference>
<evidence type="ECO:0000256" key="3">
    <source>
        <dbReference type="ARBA" id="ARBA00016923"/>
    </source>
</evidence>